<evidence type="ECO:0000313" key="2">
    <source>
        <dbReference type="EMBL" id="GGE12011.1"/>
    </source>
</evidence>
<keyword evidence="3" id="KW-1185">Reference proteome</keyword>
<keyword evidence="1" id="KW-0732">Signal</keyword>
<protein>
    <submittedName>
        <fullName evidence="2">Uncharacterized protein</fullName>
    </submittedName>
</protein>
<accession>A0A8H9KSL6</accession>
<organism evidence="2 3">
    <name type="scientific">Sphingobacterium cellulitidis</name>
    <dbReference type="NCBI Taxonomy" id="1768011"/>
    <lineage>
        <taxon>Bacteria</taxon>
        <taxon>Pseudomonadati</taxon>
        <taxon>Bacteroidota</taxon>
        <taxon>Sphingobacteriia</taxon>
        <taxon>Sphingobacteriales</taxon>
        <taxon>Sphingobacteriaceae</taxon>
        <taxon>Sphingobacterium</taxon>
    </lineage>
</organism>
<reference evidence="2" key="1">
    <citation type="journal article" date="2014" name="Int. J. Syst. Evol. Microbiol.">
        <title>Complete genome sequence of Corynebacterium casei LMG S-19264T (=DSM 44701T), isolated from a smear-ripened cheese.</title>
        <authorList>
            <consortium name="US DOE Joint Genome Institute (JGI-PGF)"/>
            <person name="Walter F."/>
            <person name="Albersmeier A."/>
            <person name="Kalinowski J."/>
            <person name="Ruckert C."/>
        </authorList>
    </citation>
    <scope>NUCLEOTIDE SEQUENCE</scope>
    <source>
        <strain evidence="2">CGMCC 1.15966</strain>
    </source>
</reference>
<evidence type="ECO:0000256" key="1">
    <source>
        <dbReference type="SAM" id="SignalP"/>
    </source>
</evidence>
<gene>
    <name evidence="2" type="ORF">GCM10011516_07220</name>
</gene>
<proteinExistence type="predicted"/>
<evidence type="ECO:0000313" key="3">
    <source>
        <dbReference type="Proteomes" id="UP000614460"/>
    </source>
</evidence>
<feature type="signal peptide" evidence="1">
    <location>
        <begin position="1"/>
        <end position="37"/>
    </location>
</feature>
<sequence length="64" mass="7405">MVTVIQVINYYRPIMKSTKLFSLLILFLALFASSCSKDDQLDDEEDPDINVPYLHESRWGIVVI</sequence>
<reference evidence="2" key="2">
    <citation type="submission" date="2020-09" db="EMBL/GenBank/DDBJ databases">
        <authorList>
            <person name="Sun Q."/>
            <person name="Zhou Y."/>
        </authorList>
    </citation>
    <scope>NUCLEOTIDE SEQUENCE</scope>
    <source>
        <strain evidence="2">CGMCC 1.15966</strain>
    </source>
</reference>
<dbReference type="Proteomes" id="UP000614460">
    <property type="component" value="Unassembled WGS sequence"/>
</dbReference>
<name>A0A8H9KSL6_9SPHI</name>
<feature type="chain" id="PRO_5034869717" evidence="1">
    <location>
        <begin position="38"/>
        <end position="64"/>
    </location>
</feature>
<comment type="caution">
    <text evidence="2">The sequence shown here is derived from an EMBL/GenBank/DDBJ whole genome shotgun (WGS) entry which is preliminary data.</text>
</comment>
<dbReference type="AlphaFoldDB" id="A0A8H9KSL6"/>
<dbReference type="EMBL" id="BMKM01000001">
    <property type="protein sequence ID" value="GGE12011.1"/>
    <property type="molecule type" value="Genomic_DNA"/>
</dbReference>